<name>A0A9N9UII8_9HYPO</name>
<keyword evidence="3" id="KW-1185">Reference proteome</keyword>
<reference evidence="3" key="1">
    <citation type="submission" date="2019-06" db="EMBL/GenBank/DDBJ databases">
        <authorList>
            <person name="Broberg M."/>
        </authorList>
    </citation>
    <scope>NUCLEOTIDE SEQUENCE [LARGE SCALE GENOMIC DNA]</scope>
</reference>
<dbReference type="AlphaFoldDB" id="A0A9N9UII8"/>
<feature type="region of interest" description="Disordered" evidence="1">
    <location>
        <begin position="1"/>
        <end position="21"/>
    </location>
</feature>
<feature type="compositionally biased region" description="Basic and acidic residues" evidence="1">
    <location>
        <begin position="89"/>
        <end position="101"/>
    </location>
</feature>
<feature type="compositionally biased region" description="Gly residues" evidence="1">
    <location>
        <begin position="1"/>
        <end position="11"/>
    </location>
</feature>
<reference evidence="2 3" key="2">
    <citation type="submission" date="2021-10" db="EMBL/GenBank/DDBJ databases">
        <authorList>
            <person name="Piombo E."/>
        </authorList>
    </citation>
    <scope>NUCLEOTIDE SEQUENCE [LARGE SCALE GENOMIC DNA]</scope>
</reference>
<proteinExistence type="predicted"/>
<comment type="caution">
    <text evidence="2">The sequence shown here is derived from an EMBL/GenBank/DDBJ whole genome shotgun (WGS) entry which is preliminary data.</text>
</comment>
<gene>
    <name evidence="2" type="ORF">CBYS24578_00006428</name>
</gene>
<evidence type="ECO:0000313" key="3">
    <source>
        <dbReference type="Proteomes" id="UP000754883"/>
    </source>
</evidence>
<accession>A0A9N9UII8</accession>
<protein>
    <submittedName>
        <fullName evidence="2">Uncharacterized protein</fullName>
    </submittedName>
</protein>
<dbReference type="Proteomes" id="UP000754883">
    <property type="component" value="Unassembled WGS sequence"/>
</dbReference>
<organism evidence="2 3">
    <name type="scientific">Clonostachys byssicola</name>
    <dbReference type="NCBI Taxonomy" id="160290"/>
    <lineage>
        <taxon>Eukaryota</taxon>
        <taxon>Fungi</taxon>
        <taxon>Dikarya</taxon>
        <taxon>Ascomycota</taxon>
        <taxon>Pezizomycotina</taxon>
        <taxon>Sordariomycetes</taxon>
        <taxon>Hypocreomycetidae</taxon>
        <taxon>Hypocreales</taxon>
        <taxon>Bionectriaceae</taxon>
        <taxon>Clonostachys</taxon>
    </lineage>
</organism>
<feature type="region of interest" description="Disordered" evidence="1">
    <location>
        <begin position="89"/>
        <end position="122"/>
    </location>
</feature>
<evidence type="ECO:0000313" key="2">
    <source>
        <dbReference type="EMBL" id="CAG9991693.1"/>
    </source>
</evidence>
<evidence type="ECO:0000256" key="1">
    <source>
        <dbReference type="SAM" id="MobiDB-lite"/>
    </source>
</evidence>
<dbReference type="EMBL" id="CABFNO020001479">
    <property type="protein sequence ID" value="CAG9991693.1"/>
    <property type="molecule type" value="Genomic_DNA"/>
</dbReference>
<sequence>MAPSGVTGGFAIGKTSAAGHRQDVEREYLQSWIVGGAPIGDTTQPMKATLVVDINISESHPNEAETNPLAMHFSEIDLLLKYADMSHDEKENELEADRPMEEGELTPGLSGCVKAGRRDPFE</sequence>